<evidence type="ECO:0000313" key="1">
    <source>
        <dbReference type="EMBL" id="CAG8884265.1"/>
    </source>
</evidence>
<evidence type="ECO:0000313" key="2">
    <source>
        <dbReference type="Proteomes" id="UP001154252"/>
    </source>
</evidence>
<feature type="non-terminal residue" evidence="1">
    <location>
        <position position="1"/>
    </location>
</feature>
<name>A0A9W4K2W5_9EURO</name>
<keyword evidence="2" id="KW-1185">Reference proteome</keyword>
<gene>
    <name evidence="1" type="ORF">PEGY_LOCUS375</name>
</gene>
<protein>
    <submittedName>
        <fullName evidence="1">Uncharacterized protein</fullName>
    </submittedName>
</protein>
<comment type="caution">
    <text evidence="1">The sequence shown here is derived from an EMBL/GenBank/DDBJ whole genome shotgun (WGS) entry which is preliminary data.</text>
</comment>
<dbReference type="Proteomes" id="UP001154252">
    <property type="component" value="Unassembled WGS sequence"/>
</dbReference>
<reference evidence="1" key="1">
    <citation type="submission" date="2021-07" db="EMBL/GenBank/DDBJ databases">
        <authorList>
            <person name="Branca A.L. A."/>
        </authorList>
    </citation>
    <scope>NUCLEOTIDE SEQUENCE</scope>
</reference>
<feature type="non-terminal residue" evidence="1">
    <location>
        <position position="57"/>
    </location>
</feature>
<sequence>LGNVCIVYSAAALQPKYRCTEPRPWCSRPHVPLHRTKALVQPLHQYRCTGTAALVKA</sequence>
<organism evidence="1 2">
    <name type="scientific">Penicillium egyptiacum</name>
    <dbReference type="NCBI Taxonomy" id="1303716"/>
    <lineage>
        <taxon>Eukaryota</taxon>
        <taxon>Fungi</taxon>
        <taxon>Dikarya</taxon>
        <taxon>Ascomycota</taxon>
        <taxon>Pezizomycotina</taxon>
        <taxon>Eurotiomycetes</taxon>
        <taxon>Eurotiomycetidae</taxon>
        <taxon>Eurotiales</taxon>
        <taxon>Aspergillaceae</taxon>
        <taxon>Penicillium</taxon>
    </lineage>
</organism>
<proteinExistence type="predicted"/>
<dbReference type="AlphaFoldDB" id="A0A9W4K2W5"/>
<accession>A0A9W4K2W5</accession>
<dbReference type="EMBL" id="CAJVRC010000626">
    <property type="protein sequence ID" value="CAG8884265.1"/>
    <property type="molecule type" value="Genomic_DNA"/>
</dbReference>